<dbReference type="PANTHER" id="PTHR33175">
    <property type="entry name" value="DNA-BINDING PROTEIN HU"/>
    <property type="match status" value="1"/>
</dbReference>
<comment type="similarity">
    <text evidence="1 4">Belongs to the bacterial histone-like protein family.</text>
</comment>
<dbReference type="Proteomes" id="UP000001880">
    <property type="component" value="Chromosome"/>
</dbReference>
<evidence type="ECO:0000256" key="4">
    <source>
        <dbReference type="RuleBase" id="RU003939"/>
    </source>
</evidence>
<sequence length="105" mass="11701">MTKQELIDRVYAKYGKPANLTKKAVGDIIGGVFEELSDYFVKEKVTKKLTPRFTFPGFGTFTKKHREARKGRHPQTGAEITIGATDTLTFSIGSDLKATMNERSS</sequence>
<evidence type="ECO:0000256" key="3">
    <source>
        <dbReference type="ARBA" id="ARBA00023125"/>
    </source>
</evidence>
<dbReference type="KEGG" id="hoh:Hoch_5014"/>
<dbReference type="Pfam" id="PF00216">
    <property type="entry name" value="Bac_DNA_binding"/>
    <property type="match status" value="1"/>
</dbReference>
<evidence type="ECO:0000313" key="6">
    <source>
        <dbReference type="Proteomes" id="UP000001880"/>
    </source>
</evidence>
<dbReference type="InterPro" id="IPR000119">
    <property type="entry name" value="Hist_DNA-bd"/>
</dbReference>
<dbReference type="HOGENOM" id="CLU_105066_3_1_7"/>
<evidence type="ECO:0000256" key="2">
    <source>
        <dbReference type="ARBA" id="ARBA00023067"/>
    </source>
</evidence>
<dbReference type="CDD" id="cd13831">
    <property type="entry name" value="HU"/>
    <property type="match status" value="1"/>
</dbReference>
<dbReference type="PANTHER" id="PTHR33175:SF3">
    <property type="entry name" value="DNA-BINDING PROTEIN HU-BETA"/>
    <property type="match status" value="1"/>
</dbReference>
<proteinExistence type="inferred from homology"/>
<dbReference type="GO" id="GO:0003677">
    <property type="term" value="F:DNA binding"/>
    <property type="evidence" value="ECO:0007669"/>
    <property type="project" value="UniProtKB-KW"/>
</dbReference>
<gene>
    <name evidence="5" type="ordered locus">Hoch_5014</name>
</gene>
<dbReference type="GO" id="GO:0030527">
    <property type="term" value="F:structural constituent of chromatin"/>
    <property type="evidence" value="ECO:0007669"/>
    <property type="project" value="InterPro"/>
</dbReference>
<organism evidence="5 6">
    <name type="scientific">Haliangium ochraceum (strain DSM 14365 / JCM 11303 / SMP-2)</name>
    <dbReference type="NCBI Taxonomy" id="502025"/>
    <lineage>
        <taxon>Bacteria</taxon>
        <taxon>Pseudomonadati</taxon>
        <taxon>Myxococcota</taxon>
        <taxon>Polyangia</taxon>
        <taxon>Haliangiales</taxon>
        <taxon>Kofleriaceae</taxon>
        <taxon>Haliangium</taxon>
    </lineage>
</organism>
<dbReference type="PRINTS" id="PR01727">
    <property type="entry name" value="DNABINDINGHU"/>
</dbReference>
<accession>D0LVE2</accession>
<dbReference type="AlphaFoldDB" id="D0LVE2"/>
<dbReference type="eggNOG" id="COG0776">
    <property type="taxonomic scope" value="Bacteria"/>
</dbReference>
<keyword evidence="6" id="KW-1185">Reference proteome</keyword>
<dbReference type="RefSeq" id="WP_012830095.1">
    <property type="nucleotide sequence ID" value="NC_013440.1"/>
</dbReference>
<evidence type="ECO:0000256" key="1">
    <source>
        <dbReference type="ARBA" id="ARBA00010529"/>
    </source>
</evidence>
<protein>
    <submittedName>
        <fullName evidence="5">Histone family protein DNA-binding protein</fullName>
    </submittedName>
</protein>
<name>D0LVE2_HALO1</name>
<dbReference type="InterPro" id="IPR010992">
    <property type="entry name" value="IHF-like_DNA-bd_dom_sf"/>
</dbReference>
<dbReference type="OrthoDB" id="9797747at2"/>
<dbReference type="GO" id="GO:0030261">
    <property type="term" value="P:chromosome condensation"/>
    <property type="evidence" value="ECO:0007669"/>
    <property type="project" value="UniProtKB-KW"/>
</dbReference>
<evidence type="ECO:0000313" key="5">
    <source>
        <dbReference type="EMBL" id="ACY17503.1"/>
    </source>
</evidence>
<dbReference type="STRING" id="502025.Hoch_5014"/>
<dbReference type="EMBL" id="CP001804">
    <property type="protein sequence ID" value="ACY17503.1"/>
    <property type="molecule type" value="Genomic_DNA"/>
</dbReference>
<keyword evidence="2" id="KW-0226">DNA condensation</keyword>
<reference evidence="5 6" key="1">
    <citation type="journal article" date="2010" name="Stand. Genomic Sci.">
        <title>Complete genome sequence of Haliangium ochraceum type strain (SMP-2).</title>
        <authorList>
            <consortium name="US DOE Joint Genome Institute (JGI-PGF)"/>
            <person name="Ivanova N."/>
            <person name="Daum C."/>
            <person name="Lang E."/>
            <person name="Abt B."/>
            <person name="Kopitz M."/>
            <person name="Saunders E."/>
            <person name="Lapidus A."/>
            <person name="Lucas S."/>
            <person name="Glavina Del Rio T."/>
            <person name="Nolan M."/>
            <person name="Tice H."/>
            <person name="Copeland A."/>
            <person name="Cheng J.F."/>
            <person name="Chen F."/>
            <person name="Bruce D."/>
            <person name="Goodwin L."/>
            <person name="Pitluck S."/>
            <person name="Mavromatis K."/>
            <person name="Pati A."/>
            <person name="Mikhailova N."/>
            <person name="Chen A."/>
            <person name="Palaniappan K."/>
            <person name="Land M."/>
            <person name="Hauser L."/>
            <person name="Chang Y.J."/>
            <person name="Jeffries C.D."/>
            <person name="Detter J.C."/>
            <person name="Brettin T."/>
            <person name="Rohde M."/>
            <person name="Goker M."/>
            <person name="Bristow J."/>
            <person name="Markowitz V."/>
            <person name="Eisen J.A."/>
            <person name="Hugenholtz P."/>
            <person name="Kyrpides N.C."/>
            <person name="Klenk H.P."/>
        </authorList>
    </citation>
    <scope>NUCLEOTIDE SEQUENCE [LARGE SCALE GENOMIC DNA]</scope>
    <source>
        <strain evidence="6">DSM 14365 / CIP 107738 / JCM 11303 / AJ 13395 / SMP-2</strain>
    </source>
</reference>
<dbReference type="SMART" id="SM00411">
    <property type="entry name" value="BHL"/>
    <property type="match status" value="1"/>
</dbReference>
<keyword evidence="3 5" id="KW-0238">DNA-binding</keyword>
<dbReference type="SUPFAM" id="SSF47729">
    <property type="entry name" value="IHF-like DNA-binding proteins"/>
    <property type="match status" value="1"/>
</dbReference>
<dbReference type="Gene3D" id="4.10.520.10">
    <property type="entry name" value="IHF-like DNA-binding proteins"/>
    <property type="match status" value="1"/>
</dbReference>